<accession>A0ABV8KP70</accession>
<dbReference type="Proteomes" id="UP001595868">
    <property type="component" value="Unassembled WGS sequence"/>
</dbReference>
<keyword evidence="1" id="KW-0812">Transmembrane</keyword>
<feature type="transmembrane region" description="Helical" evidence="1">
    <location>
        <begin position="30"/>
        <end position="49"/>
    </location>
</feature>
<proteinExistence type="predicted"/>
<reference evidence="3" key="1">
    <citation type="journal article" date="2019" name="Int. J. Syst. Evol. Microbiol.">
        <title>The Global Catalogue of Microorganisms (GCM) 10K type strain sequencing project: providing services to taxonomists for standard genome sequencing and annotation.</title>
        <authorList>
            <consortium name="The Broad Institute Genomics Platform"/>
            <consortium name="The Broad Institute Genome Sequencing Center for Infectious Disease"/>
            <person name="Wu L."/>
            <person name="Ma J."/>
        </authorList>
    </citation>
    <scope>NUCLEOTIDE SEQUENCE [LARGE SCALE GENOMIC DNA]</scope>
    <source>
        <strain evidence="3">2902at01</strain>
    </source>
</reference>
<keyword evidence="3" id="KW-1185">Reference proteome</keyword>
<feature type="transmembrane region" description="Helical" evidence="1">
    <location>
        <begin position="7"/>
        <end position="24"/>
    </location>
</feature>
<protein>
    <submittedName>
        <fullName evidence="2">Uncharacterized protein</fullName>
    </submittedName>
</protein>
<keyword evidence="1" id="KW-0472">Membrane</keyword>
<comment type="caution">
    <text evidence="2">The sequence shown here is derived from an EMBL/GenBank/DDBJ whole genome shotgun (WGS) entry which is preliminary data.</text>
</comment>
<dbReference type="RefSeq" id="WP_377547135.1">
    <property type="nucleotide sequence ID" value="NZ_JBHSBN010000011.1"/>
</dbReference>
<evidence type="ECO:0000313" key="3">
    <source>
        <dbReference type="Proteomes" id="UP001595868"/>
    </source>
</evidence>
<sequence length="58" mass="6109">MGNYRAVFMLAGAGFWATTAWGLGFTLAQIIVSSVLALITLLGLAILIAPPSQDDKRS</sequence>
<name>A0ABV8KP70_9ACTN</name>
<evidence type="ECO:0000256" key="1">
    <source>
        <dbReference type="SAM" id="Phobius"/>
    </source>
</evidence>
<organism evidence="2 3">
    <name type="scientific">Micromonospora zhanjiangensis</name>
    <dbReference type="NCBI Taxonomy" id="1522057"/>
    <lineage>
        <taxon>Bacteria</taxon>
        <taxon>Bacillati</taxon>
        <taxon>Actinomycetota</taxon>
        <taxon>Actinomycetes</taxon>
        <taxon>Micromonosporales</taxon>
        <taxon>Micromonosporaceae</taxon>
        <taxon>Micromonospora</taxon>
    </lineage>
</organism>
<gene>
    <name evidence="2" type="ORF">ACFOX0_17820</name>
</gene>
<evidence type="ECO:0000313" key="2">
    <source>
        <dbReference type="EMBL" id="MFC4107776.1"/>
    </source>
</evidence>
<keyword evidence="1" id="KW-1133">Transmembrane helix</keyword>
<dbReference type="EMBL" id="JBHSBN010000011">
    <property type="protein sequence ID" value="MFC4107776.1"/>
    <property type="molecule type" value="Genomic_DNA"/>
</dbReference>